<gene>
    <name evidence="1" type="ORF">HII17_15175</name>
</gene>
<dbReference type="Gene3D" id="3.40.50.11190">
    <property type="match status" value="1"/>
</dbReference>
<evidence type="ECO:0000313" key="1">
    <source>
        <dbReference type="EMBL" id="NMP32898.1"/>
    </source>
</evidence>
<dbReference type="SUPFAM" id="SSF53756">
    <property type="entry name" value="UDP-Glycosyltransferase/glycogen phosphorylase"/>
    <property type="match status" value="1"/>
</dbReference>
<evidence type="ECO:0008006" key="3">
    <source>
        <dbReference type="Google" id="ProtNLM"/>
    </source>
</evidence>
<accession>A0A7Y0Q7Z6</accession>
<protein>
    <recommendedName>
        <fullName evidence="3">UDP-2,4-diacetamido-2,4, 6-trideoxy-beta-L-altropyranose hydrolase</fullName>
    </recommendedName>
</protein>
<evidence type="ECO:0000313" key="2">
    <source>
        <dbReference type="Proteomes" id="UP000568664"/>
    </source>
</evidence>
<reference evidence="1 2" key="1">
    <citation type="submission" date="2020-04" db="EMBL/GenBank/DDBJ databases">
        <title>Thalassotalea sp. M1531, isolated from the surface of marine red alga.</title>
        <authorList>
            <person name="Pang L."/>
            <person name="Lu D.-C."/>
        </authorList>
    </citation>
    <scope>NUCLEOTIDE SEQUENCE [LARGE SCALE GENOMIC DNA]</scope>
    <source>
        <strain evidence="1 2">M1531</strain>
    </source>
</reference>
<comment type="caution">
    <text evidence="1">The sequence shown here is derived from an EMBL/GenBank/DDBJ whole genome shotgun (WGS) entry which is preliminary data.</text>
</comment>
<sequence length="325" mass="36422">MAAFVFHCHANTQTGLGHLSRCLQIALAIKTEAPESQITFVGDYHDFAKQLLSSYHYDHLPKFVNKMLANANLVLDNYHLNQAEINEFRQQAKGVIKIDDFDEFDLSALDLVVNFRLGFDNHPYKAQASALGVSYYPFKQALINIRESNLAKKGYQLNNILVFIGGSDNSSAGEKLIKLIDTAVHGKNIYWLTNDNQHSDNYLCQHNELTTLPLTPDIEAYYQQADFFINGGGLAKYEASFCAIPNACISQNLGQKQDSEIFANYGLSYDLGLTEQLEKTPKLIAKKLANILNLAEHNQLIEQSRQTFTSQSPKRLAQAILKAAK</sequence>
<dbReference type="Proteomes" id="UP000568664">
    <property type="component" value="Unassembled WGS sequence"/>
</dbReference>
<proteinExistence type="predicted"/>
<dbReference type="RefSeq" id="WP_169076220.1">
    <property type="nucleotide sequence ID" value="NZ_JABBXH010000005.1"/>
</dbReference>
<dbReference type="EMBL" id="JABBXH010000005">
    <property type="protein sequence ID" value="NMP32898.1"/>
    <property type="molecule type" value="Genomic_DNA"/>
</dbReference>
<dbReference type="AlphaFoldDB" id="A0A7Y0Q7Z6"/>
<keyword evidence="2" id="KW-1185">Reference proteome</keyword>
<organism evidence="1 2">
    <name type="scientific">Thalassotalea algicola</name>
    <dbReference type="NCBI Taxonomy" id="2716224"/>
    <lineage>
        <taxon>Bacteria</taxon>
        <taxon>Pseudomonadati</taxon>
        <taxon>Pseudomonadota</taxon>
        <taxon>Gammaproteobacteria</taxon>
        <taxon>Alteromonadales</taxon>
        <taxon>Colwelliaceae</taxon>
        <taxon>Thalassotalea</taxon>
    </lineage>
</organism>
<dbReference type="Gene3D" id="3.40.50.2000">
    <property type="entry name" value="Glycogen Phosphorylase B"/>
    <property type="match status" value="1"/>
</dbReference>
<name>A0A7Y0Q7Z6_9GAMM</name>